<evidence type="ECO:0000256" key="3">
    <source>
        <dbReference type="ARBA" id="ARBA00006288"/>
    </source>
</evidence>
<dbReference type="SUPFAM" id="SSF47203">
    <property type="entry name" value="Acyl-CoA dehydrogenase C-terminal domain-like"/>
    <property type="match status" value="2"/>
</dbReference>
<comment type="subcellular location">
    <subcellularLocation>
        <location evidence="2">Peroxisome</location>
    </subcellularLocation>
</comment>
<dbReference type="EMBL" id="GG662523">
    <property type="protein sequence ID" value="EAS02716.2"/>
    <property type="molecule type" value="Genomic_DNA"/>
</dbReference>
<feature type="domain" description="Acyl-CoA oxidase/dehydrogenase middle" evidence="14">
    <location>
        <begin position="136"/>
        <end position="245"/>
    </location>
</feature>
<keyword evidence="9" id="KW-0576">Peroxisome</keyword>
<keyword evidence="18" id="KW-1185">Reference proteome</keyword>
<dbReference type="OrthoDB" id="434460at2759"/>
<feature type="binding site" evidence="12">
    <location>
        <position position="179"/>
    </location>
    <ligand>
        <name>FAD</name>
        <dbReference type="ChEBI" id="CHEBI:57692"/>
    </ligand>
</feature>
<evidence type="ECO:0000256" key="8">
    <source>
        <dbReference type="ARBA" id="ARBA00023098"/>
    </source>
</evidence>
<dbReference type="Gene3D" id="1.10.540.10">
    <property type="entry name" value="Acyl-CoA dehydrogenase/oxidase, N-terminal domain"/>
    <property type="match status" value="1"/>
</dbReference>
<feature type="domain" description="Acyl-CoA oxidase C-terminal" evidence="13">
    <location>
        <begin position="477"/>
        <end position="656"/>
    </location>
</feature>
<dbReference type="Pfam" id="PF01756">
    <property type="entry name" value="ACOX"/>
    <property type="match status" value="1"/>
</dbReference>
<proteinExistence type="inferred from homology"/>
<evidence type="ECO:0000259" key="13">
    <source>
        <dbReference type="Pfam" id="PF01756"/>
    </source>
</evidence>
<dbReference type="InterPro" id="IPR012258">
    <property type="entry name" value="Acyl-CoA_oxidase"/>
</dbReference>
<evidence type="ECO:0000256" key="5">
    <source>
        <dbReference type="ARBA" id="ARBA00022827"/>
    </source>
</evidence>
<dbReference type="PIRSF" id="PIRSF000168">
    <property type="entry name" value="Acyl-CoA_oxidase"/>
    <property type="match status" value="1"/>
</dbReference>
<dbReference type="Gene3D" id="1.20.140.10">
    <property type="entry name" value="Butyryl-CoA Dehydrogenase, subunit A, domain 3"/>
    <property type="match status" value="2"/>
</dbReference>
<feature type="domain" description="Acyl-coenzyme A oxidase N-terminal" evidence="15">
    <location>
        <begin position="38"/>
        <end position="134"/>
    </location>
</feature>
<keyword evidence="7" id="KW-0560">Oxidoreductase</keyword>
<dbReference type="InterPro" id="IPR055060">
    <property type="entry name" value="ACOX_C_alpha1"/>
</dbReference>
<evidence type="ECO:0000259" key="15">
    <source>
        <dbReference type="Pfam" id="PF14749"/>
    </source>
</evidence>
<dbReference type="GO" id="GO:0071949">
    <property type="term" value="F:FAD binding"/>
    <property type="evidence" value="ECO:0007669"/>
    <property type="project" value="InterPro"/>
</dbReference>
<dbReference type="AlphaFoldDB" id="I7LWR6"/>
<evidence type="ECO:0000256" key="9">
    <source>
        <dbReference type="ARBA" id="ARBA00023140"/>
    </source>
</evidence>
<dbReference type="PANTHER" id="PTHR10909:SF250">
    <property type="entry name" value="PEROXISOMAL ACYL-COENZYME A OXIDASE 1"/>
    <property type="match status" value="1"/>
</dbReference>
<keyword evidence="8" id="KW-0443">Lipid metabolism</keyword>
<dbReference type="GO" id="GO:0055088">
    <property type="term" value="P:lipid homeostasis"/>
    <property type="evidence" value="ECO:0007669"/>
    <property type="project" value="TreeGrafter"/>
</dbReference>
<gene>
    <name evidence="17" type="ORF">TTHERM_00348060</name>
</gene>
<dbReference type="GO" id="GO:0005777">
    <property type="term" value="C:peroxisome"/>
    <property type="evidence" value="ECO:0007669"/>
    <property type="project" value="UniProtKB-SubCell"/>
</dbReference>
<dbReference type="FunFam" id="1.20.140.10:FF:000010">
    <property type="entry name" value="Acyl-coenzyme A oxidase"/>
    <property type="match status" value="1"/>
</dbReference>
<evidence type="ECO:0000256" key="4">
    <source>
        <dbReference type="ARBA" id="ARBA00022630"/>
    </source>
</evidence>
<dbReference type="eggNOG" id="KOG0136">
    <property type="taxonomic scope" value="Eukaryota"/>
</dbReference>
<dbReference type="PANTHER" id="PTHR10909">
    <property type="entry name" value="ELECTRON TRANSPORT OXIDOREDUCTASE"/>
    <property type="match status" value="1"/>
</dbReference>
<evidence type="ECO:0000256" key="11">
    <source>
        <dbReference type="PIRSR" id="PIRSR000168-1"/>
    </source>
</evidence>
<reference evidence="18" key="1">
    <citation type="journal article" date="2006" name="PLoS Biol.">
        <title>Macronuclear genome sequence of the ciliate Tetrahymena thermophila, a model eukaryote.</title>
        <authorList>
            <person name="Eisen J.A."/>
            <person name="Coyne R.S."/>
            <person name="Wu M."/>
            <person name="Wu D."/>
            <person name="Thiagarajan M."/>
            <person name="Wortman J.R."/>
            <person name="Badger J.H."/>
            <person name="Ren Q."/>
            <person name="Amedeo P."/>
            <person name="Jones K.M."/>
            <person name="Tallon L.J."/>
            <person name="Delcher A.L."/>
            <person name="Salzberg S.L."/>
            <person name="Silva J.C."/>
            <person name="Haas B.J."/>
            <person name="Majoros W.H."/>
            <person name="Farzad M."/>
            <person name="Carlton J.M."/>
            <person name="Smith R.K. Jr."/>
            <person name="Garg J."/>
            <person name="Pearlman R.E."/>
            <person name="Karrer K.M."/>
            <person name="Sun L."/>
            <person name="Manning G."/>
            <person name="Elde N.C."/>
            <person name="Turkewitz A.P."/>
            <person name="Asai D.J."/>
            <person name="Wilkes D.E."/>
            <person name="Wang Y."/>
            <person name="Cai H."/>
            <person name="Collins K."/>
            <person name="Stewart B.A."/>
            <person name="Lee S.R."/>
            <person name="Wilamowska K."/>
            <person name="Weinberg Z."/>
            <person name="Ruzzo W.L."/>
            <person name="Wloga D."/>
            <person name="Gaertig J."/>
            <person name="Frankel J."/>
            <person name="Tsao C.-C."/>
            <person name="Gorovsky M.A."/>
            <person name="Keeling P.J."/>
            <person name="Waller R.F."/>
            <person name="Patron N.J."/>
            <person name="Cherry J.M."/>
            <person name="Stover N.A."/>
            <person name="Krieger C.J."/>
            <person name="del Toro C."/>
            <person name="Ryder H.F."/>
            <person name="Williamson S.C."/>
            <person name="Barbeau R.A."/>
            <person name="Hamilton E.P."/>
            <person name="Orias E."/>
        </authorList>
    </citation>
    <scope>NUCLEOTIDE SEQUENCE [LARGE SCALE GENOMIC DNA]</scope>
    <source>
        <strain evidence="18">SB210</strain>
    </source>
</reference>
<name>I7LWR6_TETTS</name>
<dbReference type="Pfam" id="PF02770">
    <property type="entry name" value="Acyl-CoA_dh_M"/>
    <property type="match status" value="1"/>
</dbReference>
<protein>
    <recommendedName>
        <fullName evidence="10">Acyl-coenzyme A oxidase</fullName>
    </recommendedName>
</protein>
<dbReference type="SUPFAM" id="SSF56645">
    <property type="entry name" value="Acyl-CoA dehydrogenase NM domain-like"/>
    <property type="match status" value="1"/>
</dbReference>
<evidence type="ECO:0000256" key="7">
    <source>
        <dbReference type="ARBA" id="ARBA00023002"/>
    </source>
</evidence>
<evidence type="ECO:0000259" key="16">
    <source>
        <dbReference type="Pfam" id="PF22924"/>
    </source>
</evidence>
<keyword evidence="6" id="KW-0276">Fatty acid metabolism</keyword>
<evidence type="ECO:0000259" key="14">
    <source>
        <dbReference type="Pfam" id="PF02770"/>
    </source>
</evidence>
<dbReference type="InterPro" id="IPR029320">
    <property type="entry name" value="Acyl-CoA_ox_N"/>
</dbReference>
<feature type="binding site" evidence="12">
    <location>
        <position position="140"/>
    </location>
    <ligand>
        <name>FAD</name>
        <dbReference type="ChEBI" id="CHEBI:57692"/>
    </ligand>
</feature>
<dbReference type="FunFam" id="2.40.110.10:FF:000003">
    <property type="entry name" value="Acyl-coenzyme A oxidase"/>
    <property type="match status" value="1"/>
</dbReference>
<dbReference type="GO" id="GO:0003997">
    <property type="term" value="F:acyl-CoA oxidase activity"/>
    <property type="evidence" value="ECO:0007669"/>
    <property type="project" value="InterPro"/>
</dbReference>
<dbReference type="RefSeq" id="XP_001022961.2">
    <property type="nucleotide sequence ID" value="XM_001022961.2"/>
</dbReference>
<feature type="domain" description="Acyl-CoA oxidase C-alpha1" evidence="16">
    <location>
        <begin position="276"/>
        <end position="436"/>
    </location>
</feature>
<dbReference type="InterPro" id="IPR036250">
    <property type="entry name" value="AcylCo_DH-like_C"/>
</dbReference>
<dbReference type="KEGG" id="tet:TTHERM_00348060"/>
<sequence>MAEIFEQEKKKINFNPKELQRFFYFNSEQIVKDVTQGFQDFSANPKLTIQPNFHSMSRIDQIKLSGETLKEINSYKDQKYNYNTSLGKMIGEFQFPFVIPSGVHQMMFIPTIKYLGTEEQQKKWLPRIYSYEIVGCYCQTELGHGSDVQSLETTAEYDVSTQEFVINSPSLTSTKWWVGELGVWANHALVFAQLHIKGKKHGVHPILVQIRDLKTHQPLPGIVVGDIGPKVGYNVKDNGFIRFNNIRVPRENMLMKYSKVSKDGLFTQRGNPKIAYAGMLETRLGISCLFHRSLGRALAIGVRYSLFRKQFKTSDGVERQVIDYQTQQEKLFIPLADSYAFCASSSQIMSRFAEFQKEIEGGDFSNLNEMHIICSGAKAYHTEYPLAHMENIRLSCGGHGFSHYSGLPSIVEGFKPLVTLEGENTIMYLQVARFLIKGLTATLKGAERVPSSIQYLKAGLDFVETKLEADTISQILDLDVLKKILVVNATYQIKNVGMKMQKLSLEGKTNQQIWDTLIGIQLVDAAKAHMLYYTFINFYQQIVTNDYLSENSKTILKQLCRLFAIAKINEKPHGLIESGFINPSQISLLKQAQHSLYPSIREQALGLVDAFGFKDEQLRSALSISDGKVYETLLDWAKNQNPLNESYFAPGYENIQKMGQITPKPLL</sequence>
<evidence type="ECO:0000256" key="6">
    <source>
        <dbReference type="ARBA" id="ARBA00022832"/>
    </source>
</evidence>
<keyword evidence="5 10" id="KW-0274">FAD</keyword>
<evidence type="ECO:0000256" key="1">
    <source>
        <dbReference type="ARBA" id="ARBA00001974"/>
    </source>
</evidence>
<dbReference type="InterPro" id="IPR006091">
    <property type="entry name" value="Acyl-CoA_Oxase/DH_mid-dom"/>
</dbReference>
<organism evidence="17 18">
    <name type="scientific">Tetrahymena thermophila (strain SB210)</name>
    <dbReference type="NCBI Taxonomy" id="312017"/>
    <lineage>
        <taxon>Eukaryota</taxon>
        <taxon>Sar</taxon>
        <taxon>Alveolata</taxon>
        <taxon>Ciliophora</taxon>
        <taxon>Intramacronucleata</taxon>
        <taxon>Oligohymenophorea</taxon>
        <taxon>Hymenostomatida</taxon>
        <taxon>Tetrahymenina</taxon>
        <taxon>Tetrahymenidae</taxon>
        <taxon>Tetrahymena</taxon>
    </lineage>
</organism>
<dbReference type="GO" id="GO:0005504">
    <property type="term" value="F:fatty acid binding"/>
    <property type="evidence" value="ECO:0007669"/>
    <property type="project" value="TreeGrafter"/>
</dbReference>
<accession>I7LWR6</accession>
<evidence type="ECO:0000256" key="10">
    <source>
        <dbReference type="PIRNR" id="PIRNR000168"/>
    </source>
</evidence>
<dbReference type="GeneID" id="7836228"/>
<dbReference type="InterPro" id="IPR002655">
    <property type="entry name" value="Acyl-CoA_oxidase_C"/>
</dbReference>
<comment type="cofactor">
    <cofactor evidence="1">
        <name>FAD</name>
        <dbReference type="ChEBI" id="CHEBI:57692"/>
    </cofactor>
</comment>
<comment type="similarity">
    <text evidence="3 10">Belongs to the acyl-CoA oxidase family.</text>
</comment>
<dbReference type="GO" id="GO:0033540">
    <property type="term" value="P:fatty acid beta-oxidation using acyl-CoA oxidase"/>
    <property type="evidence" value="ECO:0007669"/>
    <property type="project" value="TreeGrafter"/>
</dbReference>
<dbReference type="InterPro" id="IPR009100">
    <property type="entry name" value="AcylCoA_DH/oxidase_NM_dom_sf"/>
</dbReference>
<dbReference type="Pfam" id="PF14749">
    <property type="entry name" value="Acyl-CoA_ox_N"/>
    <property type="match status" value="1"/>
</dbReference>
<evidence type="ECO:0000313" key="17">
    <source>
        <dbReference type="EMBL" id="EAS02716.2"/>
    </source>
</evidence>
<dbReference type="InterPro" id="IPR046373">
    <property type="entry name" value="Acyl-CoA_Oxase/DH_mid-dom_sf"/>
</dbReference>
<evidence type="ECO:0000256" key="2">
    <source>
        <dbReference type="ARBA" id="ARBA00004275"/>
    </source>
</evidence>
<dbReference type="Proteomes" id="UP000009168">
    <property type="component" value="Unassembled WGS sequence"/>
</dbReference>
<dbReference type="Pfam" id="PF22924">
    <property type="entry name" value="ACOX_C_alpha1"/>
    <property type="match status" value="1"/>
</dbReference>
<dbReference type="InParanoid" id="I7LWR6"/>
<feature type="active site" description="Proton acceptor" evidence="11">
    <location>
        <position position="421"/>
    </location>
</feature>
<dbReference type="FunFam" id="1.20.140.10:FF:000013">
    <property type="entry name" value="Acyl-coenzyme A oxidase"/>
    <property type="match status" value="1"/>
</dbReference>
<dbReference type="InterPro" id="IPR037069">
    <property type="entry name" value="AcylCoA_DH/ox_N_sf"/>
</dbReference>
<dbReference type="STRING" id="312017.I7LWR6"/>
<keyword evidence="4 10" id="KW-0285">Flavoprotein</keyword>
<evidence type="ECO:0000313" key="18">
    <source>
        <dbReference type="Proteomes" id="UP000009168"/>
    </source>
</evidence>
<evidence type="ECO:0000256" key="12">
    <source>
        <dbReference type="PIRSR" id="PIRSR000168-2"/>
    </source>
</evidence>
<dbReference type="Gene3D" id="2.40.110.10">
    <property type="entry name" value="Butyryl-CoA Dehydrogenase, subunit A, domain 2"/>
    <property type="match status" value="1"/>
</dbReference>